<gene>
    <name evidence="1" type="ORF">AMTR_s00015p00020640</name>
</gene>
<reference evidence="2" key="1">
    <citation type="journal article" date="2013" name="Science">
        <title>The Amborella genome and the evolution of flowering plants.</title>
        <authorList>
            <consortium name="Amborella Genome Project"/>
        </authorList>
    </citation>
    <scope>NUCLEOTIDE SEQUENCE [LARGE SCALE GENOMIC DNA]</scope>
</reference>
<proteinExistence type="predicted"/>
<organism evidence="1 2">
    <name type="scientific">Amborella trichopoda</name>
    <dbReference type="NCBI Taxonomy" id="13333"/>
    <lineage>
        <taxon>Eukaryota</taxon>
        <taxon>Viridiplantae</taxon>
        <taxon>Streptophyta</taxon>
        <taxon>Embryophyta</taxon>
        <taxon>Tracheophyta</taxon>
        <taxon>Spermatophyta</taxon>
        <taxon>Magnoliopsida</taxon>
        <taxon>Amborellales</taxon>
        <taxon>Amborellaceae</taxon>
        <taxon>Amborella</taxon>
    </lineage>
</organism>
<accession>W1PFR3</accession>
<evidence type="ECO:0000313" key="1">
    <source>
        <dbReference type="EMBL" id="ERN08827.1"/>
    </source>
</evidence>
<name>W1PFR3_AMBTC</name>
<dbReference type="HOGENOM" id="CLU_3035043_0_0_1"/>
<dbReference type="AlphaFoldDB" id="W1PFR3"/>
<dbReference type="Gramene" id="ERN08827">
    <property type="protein sequence ID" value="ERN08827"/>
    <property type="gene ID" value="AMTR_s00015p00020640"/>
</dbReference>
<keyword evidence="2" id="KW-1185">Reference proteome</keyword>
<evidence type="ECO:0000313" key="2">
    <source>
        <dbReference type="Proteomes" id="UP000017836"/>
    </source>
</evidence>
<protein>
    <submittedName>
        <fullName evidence="1">Uncharacterized protein</fullName>
    </submittedName>
</protein>
<dbReference type="Proteomes" id="UP000017836">
    <property type="component" value="Unassembled WGS sequence"/>
</dbReference>
<dbReference type="EMBL" id="KI393208">
    <property type="protein sequence ID" value="ERN08827.1"/>
    <property type="molecule type" value="Genomic_DNA"/>
</dbReference>
<sequence length="55" mass="6445">MKEVLHYFLGIHLSQEILLWFDVFASIYRGFSCEFVGGSTRLRIEMNQLFVADCL</sequence>